<protein>
    <submittedName>
        <fullName evidence="2">Uncharacterized protein</fullName>
    </submittedName>
</protein>
<feature type="compositionally biased region" description="Polar residues" evidence="1">
    <location>
        <begin position="159"/>
        <end position="178"/>
    </location>
</feature>
<dbReference type="Proteomes" id="UP000318081">
    <property type="component" value="Chromosome"/>
</dbReference>
<evidence type="ECO:0000256" key="1">
    <source>
        <dbReference type="SAM" id="MobiDB-lite"/>
    </source>
</evidence>
<feature type="region of interest" description="Disordered" evidence="1">
    <location>
        <begin position="110"/>
        <end position="178"/>
    </location>
</feature>
<evidence type="ECO:0000313" key="3">
    <source>
        <dbReference type="Proteomes" id="UP000318081"/>
    </source>
</evidence>
<keyword evidence="3" id="KW-1185">Reference proteome</keyword>
<sequence length="178" mass="18642">MSLAAIAGAASMPLRFYHCKLSRASAWTQIVSEKTLAIASPPGPSTASTRSPFAVVKAATVRRCYRTVRTPPGNAVKHFIAVGREPSGVWETSRDRRACALPLTPHFKAVGRKPSGVSGNDEGPEGLRPAANTSSNAGNQCSQRCPPGQPPNRLHLQCSGESFSSGEITASTAARTSA</sequence>
<organism evidence="2 3">
    <name type="scientific">Stieleria magnilauensis</name>
    <dbReference type="NCBI Taxonomy" id="2527963"/>
    <lineage>
        <taxon>Bacteria</taxon>
        <taxon>Pseudomonadati</taxon>
        <taxon>Planctomycetota</taxon>
        <taxon>Planctomycetia</taxon>
        <taxon>Pirellulales</taxon>
        <taxon>Pirellulaceae</taxon>
        <taxon>Stieleria</taxon>
    </lineage>
</organism>
<proteinExistence type="predicted"/>
<evidence type="ECO:0000313" key="2">
    <source>
        <dbReference type="EMBL" id="QDV88115.1"/>
    </source>
</evidence>
<dbReference type="EMBL" id="CP036432">
    <property type="protein sequence ID" value="QDV88115.1"/>
    <property type="molecule type" value="Genomic_DNA"/>
</dbReference>
<gene>
    <name evidence="2" type="ORF">TBK1r_71470</name>
</gene>
<accession>A0ABX5Y2X8</accession>
<feature type="compositionally biased region" description="Polar residues" evidence="1">
    <location>
        <begin position="131"/>
        <end position="143"/>
    </location>
</feature>
<reference evidence="2 3" key="1">
    <citation type="submission" date="2019-02" db="EMBL/GenBank/DDBJ databases">
        <title>Deep-cultivation of Planctomycetes and their phenomic and genomic characterization uncovers novel biology.</title>
        <authorList>
            <person name="Wiegand S."/>
            <person name="Jogler M."/>
            <person name="Boedeker C."/>
            <person name="Pinto D."/>
            <person name="Vollmers J."/>
            <person name="Rivas-Marin E."/>
            <person name="Kohn T."/>
            <person name="Peeters S.H."/>
            <person name="Heuer A."/>
            <person name="Rast P."/>
            <person name="Oberbeckmann S."/>
            <person name="Bunk B."/>
            <person name="Jeske O."/>
            <person name="Meyerdierks A."/>
            <person name="Storesund J.E."/>
            <person name="Kallscheuer N."/>
            <person name="Luecker S."/>
            <person name="Lage O.M."/>
            <person name="Pohl T."/>
            <person name="Merkel B.J."/>
            <person name="Hornburger P."/>
            <person name="Mueller R.-W."/>
            <person name="Bruemmer F."/>
            <person name="Labrenz M."/>
            <person name="Spormann A.M."/>
            <person name="Op den Camp H."/>
            <person name="Overmann J."/>
            <person name="Amann R."/>
            <person name="Jetten M.S.M."/>
            <person name="Mascher T."/>
            <person name="Medema M.H."/>
            <person name="Devos D.P."/>
            <person name="Kaster A.-K."/>
            <person name="Ovreas L."/>
            <person name="Rohde M."/>
            <person name="Galperin M.Y."/>
            <person name="Jogler C."/>
        </authorList>
    </citation>
    <scope>NUCLEOTIDE SEQUENCE [LARGE SCALE GENOMIC DNA]</scope>
    <source>
        <strain evidence="2 3">TBK1r</strain>
    </source>
</reference>
<name>A0ABX5Y2X8_9BACT</name>